<evidence type="ECO:0000313" key="3">
    <source>
        <dbReference type="EMBL" id="BAL57000.1"/>
    </source>
</evidence>
<keyword evidence="2" id="KW-1133">Transmembrane helix</keyword>
<proteinExistence type="predicted"/>
<keyword evidence="2" id="KW-0472">Membrane</keyword>
<dbReference type="EMBL" id="AP011763">
    <property type="protein sequence ID" value="BAL57000.1"/>
    <property type="molecule type" value="Genomic_DNA"/>
</dbReference>
<accession>H5SLG4</accession>
<keyword evidence="2" id="KW-0812">Transmembrane</keyword>
<protein>
    <recommendedName>
        <fullName evidence="4">Bacterial repeat domain-containing protein</fullName>
    </recommendedName>
</protein>
<feature type="region of interest" description="Disordered" evidence="1">
    <location>
        <begin position="888"/>
        <end position="925"/>
    </location>
</feature>
<gene>
    <name evidence="3" type="ORF">HGMM_F46A05C39</name>
</gene>
<evidence type="ECO:0000256" key="2">
    <source>
        <dbReference type="SAM" id="Phobius"/>
    </source>
</evidence>
<dbReference type="AlphaFoldDB" id="H5SLG4"/>
<sequence length="925" mass="101190">MRWIAWPLLPLVLFLLLAPQALAQEPTSRVQTTHPLPLLVEGLRQTGFPKDLRMGTQVCAPGPITYTGEGERYRFLGWRLRDSALPGLCISAVDPGPYTAVFQREVLIRVTSPAPGIAGSRWAEEGSLVPLTVPEVLPVTEDQRWRFSGWSGGITPFSPDNAVVADRPLTLEARYALEYRVQVVAPEGVAITGGGWYPAGQTAVLRAPATVSLGAGQRLRLTGWQGEGAPADTLAHARTLLTFPVNGPAVLLPQYVREFLVEGYGLRGARLLQTWAPEGDIVSVSAPEEVLVEEGVRWRFVEWSGGMEPNKPTTRVVASRPITLQARYAQEYRVQVLAPEGVTVPGAGWFAPGQTVTLRLPDLVPVGEDRRWRWMGWEGEPPPTTQGPVVTLKVDAPVSLRPRYALEVLVEARTPKGLLLREWKALGDTVALEAPASLDGVPLRLWREEGTGVVLGSAPRLEIQVTAPLRLEAVYEPPRPPGRITLQANAPVALLVDGREVSQLPAEVPAGSKVCVPGPYVYIGEGERYRFTRWSTGSQETCLTPPAGSLTASFEREVLLTITSPLARLTETRWVPANHPIPLEVPALVEEGETRWRFAGWSSGENPFSPTNTLALSRPTTVEAKFTAEYRISIVPVEGVKVSGEGWYPAGARALLRAPALVPQAEGRRLRFTGWEETEGRLVGVGGVNDPEVVITVNGPLSLRPRYVQEYLVHAETPQGILTLSWVEAGKTLELEAPSLIPIVEEEERLRFTHWQEKVPGAPPLAQLAKLVLTVDRPLNLEAVYRREFKVNLQAPYGGSGSGWYAQNATAILSVPPQPQAVLFLKKTFQGFAGFPQTGPVLQVTVQGPMTVSALYRNEVDFRVLVFLVGGLLVAFLIWRVTETRMARPQPTAPTEQEEEVIEEIVEEEPQPPIATGRRPPPGGR</sequence>
<feature type="compositionally biased region" description="Acidic residues" evidence="1">
    <location>
        <begin position="896"/>
        <end position="910"/>
    </location>
</feature>
<evidence type="ECO:0008006" key="4">
    <source>
        <dbReference type="Google" id="ProtNLM"/>
    </source>
</evidence>
<evidence type="ECO:0000256" key="1">
    <source>
        <dbReference type="SAM" id="MobiDB-lite"/>
    </source>
</evidence>
<organism evidence="3">
    <name type="scientific">uncultured prokaryote</name>
    <dbReference type="NCBI Taxonomy" id="198431"/>
    <lineage>
        <taxon>unclassified sequences</taxon>
        <taxon>environmental samples</taxon>
    </lineage>
</organism>
<reference evidence="3" key="1">
    <citation type="journal article" date="2005" name="Environ. Microbiol.">
        <title>Genetic and functional properties of uncultivated thermophilic crenarchaeotes from a subsurface gold mine as revealed by analysis of genome fragments.</title>
        <authorList>
            <person name="Nunoura T."/>
            <person name="Hirayama H."/>
            <person name="Takami H."/>
            <person name="Oida H."/>
            <person name="Nishi S."/>
            <person name="Shimamura S."/>
            <person name="Suzuki Y."/>
            <person name="Inagaki F."/>
            <person name="Takai K."/>
            <person name="Nealson K.H."/>
            <person name="Horikoshi K."/>
        </authorList>
    </citation>
    <scope>NUCLEOTIDE SEQUENCE</scope>
</reference>
<reference evidence="3" key="2">
    <citation type="journal article" date="2012" name="PLoS ONE">
        <title>A Deeply Branching Thermophilic Bacterium with an Ancient Acetyl-CoA Pathway Dominates a Subsurface Ecosystem.</title>
        <authorList>
            <person name="Takami H."/>
            <person name="Noguchi H."/>
            <person name="Takaki Y."/>
            <person name="Uchiyama I."/>
            <person name="Toyoda A."/>
            <person name="Nishi S."/>
            <person name="Chee G.-J."/>
            <person name="Arai W."/>
            <person name="Nunoura T."/>
            <person name="Itoh T."/>
            <person name="Hattori M."/>
            <person name="Takai K."/>
        </authorList>
    </citation>
    <scope>NUCLEOTIDE SEQUENCE</scope>
</reference>
<feature type="transmembrane region" description="Helical" evidence="2">
    <location>
        <begin position="862"/>
        <end position="879"/>
    </location>
</feature>
<name>H5SLG4_9ZZZZ</name>